<reference evidence="2 3" key="1">
    <citation type="submission" date="2019-09" db="EMBL/GenBank/DDBJ databases">
        <title>The hologenome of the rock-dwelling lichen Lasallia pustulata.</title>
        <authorList>
            <person name="Greshake Tzovaras B."/>
            <person name="Segers F."/>
            <person name="Bicker A."/>
            <person name="Dal Grande F."/>
            <person name="Otte J."/>
            <person name="Hankeln T."/>
            <person name="Schmitt I."/>
            <person name="Ebersberger I."/>
        </authorList>
    </citation>
    <scope>NUCLEOTIDE SEQUENCE [LARGE SCALE GENOMIC DNA]</scope>
    <source>
        <strain evidence="2">A1-1</strain>
    </source>
</reference>
<dbReference type="Gene3D" id="3.40.50.720">
    <property type="entry name" value="NAD(P)-binding Rossmann-like Domain"/>
    <property type="match status" value="1"/>
</dbReference>
<feature type="compositionally biased region" description="Basic residues" evidence="1">
    <location>
        <begin position="184"/>
        <end position="194"/>
    </location>
</feature>
<accession>A0A5M8Q1L7</accession>
<feature type="compositionally biased region" description="Pro residues" evidence="1">
    <location>
        <begin position="148"/>
        <end position="181"/>
    </location>
</feature>
<comment type="caution">
    <text evidence="2">The sequence shown here is derived from an EMBL/GenBank/DDBJ whole genome shotgun (WGS) entry which is preliminary data.</text>
</comment>
<name>A0A5M8Q1L7_9LECA</name>
<gene>
    <name evidence="2" type="ORF">FRX48_00328</name>
</gene>
<feature type="region of interest" description="Disordered" evidence="1">
    <location>
        <begin position="130"/>
        <end position="215"/>
    </location>
</feature>
<protein>
    <submittedName>
        <fullName evidence="2">Uncharacterized protein</fullName>
    </submittedName>
</protein>
<sequence>MLDLFTRIEIKKIVVDVRADGPAASLAGWWSNSYLPKPETADFSTLKPANIDSTLSLLPAVSEAPTILKFVYLSSGQQHNPSTSHSSQTPADGTVLTTDCAQTKSLSDLLVPDFSRLTAHHAPHIAILKPSSITRPASRPSTPTSSAYPPPASTSAPTLPPAPPSTSPTSPPSPRPSPHQPPSRAHHHPPRKHISITARPPRRPLLGHPLRRPRR</sequence>
<evidence type="ECO:0000313" key="3">
    <source>
        <dbReference type="Proteomes" id="UP000324767"/>
    </source>
</evidence>
<evidence type="ECO:0000256" key="1">
    <source>
        <dbReference type="SAM" id="MobiDB-lite"/>
    </source>
</evidence>
<dbReference type="AlphaFoldDB" id="A0A5M8Q1L7"/>
<feature type="compositionally biased region" description="Low complexity" evidence="1">
    <location>
        <begin position="130"/>
        <end position="147"/>
    </location>
</feature>
<proteinExistence type="predicted"/>
<evidence type="ECO:0000313" key="2">
    <source>
        <dbReference type="EMBL" id="KAA6415612.1"/>
    </source>
</evidence>
<dbReference type="Proteomes" id="UP000324767">
    <property type="component" value="Unassembled WGS sequence"/>
</dbReference>
<dbReference type="EMBL" id="VXIT01000001">
    <property type="protein sequence ID" value="KAA6415612.1"/>
    <property type="molecule type" value="Genomic_DNA"/>
</dbReference>
<organism evidence="2 3">
    <name type="scientific">Lasallia pustulata</name>
    <dbReference type="NCBI Taxonomy" id="136370"/>
    <lineage>
        <taxon>Eukaryota</taxon>
        <taxon>Fungi</taxon>
        <taxon>Dikarya</taxon>
        <taxon>Ascomycota</taxon>
        <taxon>Pezizomycotina</taxon>
        <taxon>Lecanoromycetes</taxon>
        <taxon>OSLEUM clade</taxon>
        <taxon>Umbilicariomycetidae</taxon>
        <taxon>Umbilicariales</taxon>
        <taxon>Umbilicariaceae</taxon>
        <taxon>Lasallia</taxon>
    </lineage>
</organism>